<dbReference type="GO" id="GO:0030424">
    <property type="term" value="C:axon"/>
    <property type="evidence" value="ECO:0007669"/>
    <property type="project" value="TreeGrafter"/>
</dbReference>
<reference evidence="5" key="1">
    <citation type="submission" date="2025-08" db="UniProtKB">
        <authorList>
            <consortium name="RefSeq"/>
        </authorList>
    </citation>
    <scope>IDENTIFICATION</scope>
    <source>
        <strain evidence="5">Airmid</strain>
    </source>
</reference>
<dbReference type="GO" id="GO:0008046">
    <property type="term" value="F:axon guidance receptor activity"/>
    <property type="evidence" value="ECO:0007669"/>
    <property type="project" value="TreeGrafter"/>
</dbReference>
<dbReference type="PROSITE" id="PS50835">
    <property type="entry name" value="IG_LIKE"/>
    <property type="match status" value="1"/>
</dbReference>
<evidence type="ECO:0000313" key="5">
    <source>
        <dbReference type="RefSeq" id="XP_027199999.1"/>
    </source>
</evidence>
<dbReference type="InterPro" id="IPR007110">
    <property type="entry name" value="Ig-like_dom"/>
</dbReference>
<dbReference type="PANTHER" id="PTHR45080:SF8">
    <property type="entry name" value="IG-LIKE DOMAIN-CONTAINING PROTEIN"/>
    <property type="match status" value="1"/>
</dbReference>
<dbReference type="Gene3D" id="2.60.40.10">
    <property type="entry name" value="Immunoglobulins"/>
    <property type="match status" value="1"/>
</dbReference>
<dbReference type="Proteomes" id="UP000515146">
    <property type="component" value="Unplaced"/>
</dbReference>
<dbReference type="PANTHER" id="PTHR45080">
    <property type="entry name" value="CONTACTIN 5"/>
    <property type="match status" value="1"/>
</dbReference>
<evidence type="ECO:0000256" key="2">
    <source>
        <dbReference type="ARBA" id="ARBA00023157"/>
    </source>
</evidence>
<dbReference type="CDD" id="cd00096">
    <property type="entry name" value="Ig"/>
    <property type="match status" value="1"/>
</dbReference>
<evidence type="ECO:0000313" key="4">
    <source>
        <dbReference type="Proteomes" id="UP000515146"/>
    </source>
</evidence>
<evidence type="ECO:0000256" key="1">
    <source>
        <dbReference type="ARBA" id="ARBA00022729"/>
    </source>
</evidence>
<dbReference type="InterPro" id="IPR003599">
    <property type="entry name" value="Ig_sub"/>
</dbReference>
<dbReference type="OrthoDB" id="6127080at2759"/>
<protein>
    <submittedName>
        <fullName evidence="5">Immunoglobulin domain-containing protein oig-4-like</fullName>
    </submittedName>
</protein>
<dbReference type="InParanoid" id="A0A6P6Y687"/>
<dbReference type="GO" id="GO:0007156">
    <property type="term" value="P:homophilic cell adhesion via plasma membrane adhesion molecules"/>
    <property type="evidence" value="ECO:0007669"/>
    <property type="project" value="TreeGrafter"/>
</dbReference>
<dbReference type="GO" id="GO:0043025">
    <property type="term" value="C:neuronal cell body"/>
    <property type="evidence" value="ECO:0007669"/>
    <property type="project" value="TreeGrafter"/>
</dbReference>
<dbReference type="SMART" id="SM00408">
    <property type="entry name" value="IGc2"/>
    <property type="match status" value="1"/>
</dbReference>
<dbReference type="InterPro" id="IPR050958">
    <property type="entry name" value="Cell_Adh-Cytoskel_Orgn"/>
</dbReference>
<dbReference type="InterPro" id="IPR036179">
    <property type="entry name" value="Ig-like_dom_sf"/>
</dbReference>
<gene>
    <name evidence="5" type="primary">LOC113794109</name>
</gene>
<keyword evidence="3" id="KW-0393">Immunoglobulin domain</keyword>
<organism evidence="4 5">
    <name type="scientific">Dermatophagoides pteronyssinus</name>
    <name type="common">European house dust mite</name>
    <dbReference type="NCBI Taxonomy" id="6956"/>
    <lineage>
        <taxon>Eukaryota</taxon>
        <taxon>Metazoa</taxon>
        <taxon>Ecdysozoa</taxon>
        <taxon>Arthropoda</taxon>
        <taxon>Chelicerata</taxon>
        <taxon>Arachnida</taxon>
        <taxon>Acari</taxon>
        <taxon>Acariformes</taxon>
        <taxon>Sarcoptiformes</taxon>
        <taxon>Astigmata</taxon>
        <taxon>Psoroptidia</taxon>
        <taxon>Analgoidea</taxon>
        <taxon>Pyroglyphidae</taxon>
        <taxon>Dermatophagoidinae</taxon>
        <taxon>Dermatophagoides</taxon>
    </lineage>
</organism>
<keyword evidence="1" id="KW-0732">Signal</keyword>
<evidence type="ECO:0000256" key="3">
    <source>
        <dbReference type="ARBA" id="ARBA00023319"/>
    </source>
</evidence>
<accession>A0A6P6Y687</accession>
<dbReference type="SMART" id="SM00409">
    <property type="entry name" value="IG"/>
    <property type="match status" value="1"/>
</dbReference>
<dbReference type="AlphaFoldDB" id="A0A6P6Y687"/>
<proteinExistence type="predicted"/>
<keyword evidence="2" id="KW-1015">Disulfide bond</keyword>
<dbReference type="SUPFAM" id="SSF48726">
    <property type="entry name" value="Immunoglobulin"/>
    <property type="match status" value="1"/>
</dbReference>
<dbReference type="Pfam" id="PF13927">
    <property type="entry name" value="Ig_3"/>
    <property type="match status" value="1"/>
</dbReference>
<name>A0A6P6Y687_DERPT</name>
<dbReference type="RefSeq" id="XP_027199999.1">
    <property type="nucleotide sequence ID" value="XM_027344198.1"/>
</dbReference>
<dbReference type="GO" id="GO:0050808">
    <property type="term" value="P:synapse organization"/>
    <property type="evidence" value="ECO:0007669"/>
    <property type="project" value="TreeGrafter"/>
</dbReference>
<dbReference type="FunCoup" id="A0A6P6Y687">
    <property type="interactions" value="2"/>
</dbReference>
<dbReference type="InterPro" id="IPR013783">
    <property type="entry name" value="Ig-like_fold"/>
</dbReference>
<keyword evidence="4" id="KW-1185">Reference proteome</keyword>
<dbReference type="KEGG" id="dpte:113794109"/>
<dbReference type="GeneID" id="113794109"/>
<dbReference type="GO" id="GO:0005886">
    <property type="term" value="C:plasma membrane"/>
    <property type="evidence" value="ECO:0007669"/>
    <property type="project" value="TreeGrafter"/>
</dbReference>
<sequence>MMILMKKNTKSFYIYLMIIMIIIMIIIIDECNCRRGKSSRRRKMRKQNSKLLFHNSNSKRADYYMNVDGAQIIRSSHFDYEFYLGHKIIFICVATGDPLPTITWFKDGIEVDNSFNTNLHINEWKFGEKEKEAQIKSKLEIDPARQMDSGTYECMANNKYAVDRKNFKADF</sequence>
<dbReference type="InterPro" id="IPR003598">
    <property type="entry name" value="Ig_sub2"/>
</dbReference>